<organism evidence="2 3">
    <name type="scientific">Amycolatopsis pigmentata</name>
    <dbReference type="NCBI Taxonomy" id="450801"/>
    <lineage>
        <taxon>Bacteria</taxon>
        <taxon>Bacillati</taxon>
        <taxon>Actinomycetota</taxon>
        <taxon>Actinomycetes</taxon>
        <taxon>Pseudonocardiales</taxon>
        <taxon>Pseudonocardiaceae</taxon>
        <taxon>Amycolatopsis</taxon>
    </lineage>
</organism>
<name>A0ABW5FUU7_9PSEU</name>
<accession>A0ABW5FUU7</accession>
<evidence type="ECO:0000313" key="2">
    <source>
        <dbReference type="EMBL" id="MFD2418803.1"/>
    </source>
</evidence>
<dbReference type="RefSeq" id="WP_378266995.1">
    <property type="nucleotide sequence ID" value="NZ_JBHUKR010000009.1"/>
</dbReference>
<keyword evidence="3" id="KW-1185">Reference proteome</keyword>
<comment type="caution">
    <text evidence="2">The sequence shown here is derived from an EMBL/GenBank/DDBJ whole genome shotgun (WGS) entry which is preliminary data.</text>
</comment>
<proteinExistence type="predicted"/>
<protein>
    <submittedName>
        <fullName evidence="2">Uncharacterized protein</fullName>
    </submittedName>
</protein>
<reference evidence="3" key="1">
    <citation type="journal article" date="2019" name="Int. J. Syst. Evol. Microbiol.">
        <title>The Global Catalogue of Microorganisms (GCM) 10K type strain sequencing project: providing services to taxonomists for standard genome sequencing and annotation.</title>
        <authorList>
            <consortium name="The Broad Institute Genomics Platform"/>
            <consortium name="The Broad Institute Genome Sequencing Center for Infectious Disease"/>
            <person name="Wu L."/>
            <person name="Ma J."/>
        </authorList>
    </citation>
    <scope>NUCLEOTIDE SEQUENCE [LARGE SCALE GENOMIC DNA]</scope>
    <source>
        <strain evidence="3">CGMCC 4.7645</strain>
    </source>
</reference>
<evidence type="ECO:0000313" key="3">
    <source>
        <dbReference type="Proteomes" id="UP001597417"/>
    </source>
</evidence>
<dbReference type="EMBL" id="JBHUKR010000009">
    <property type="protein sequence ID" value="MFD2418803.1"/>
    <property type="molecule type" value="Genomic_DNA"/>
</dbReference>
<evidence type="ECO:0000256" key="1">
    <source>
        <dbReference type="SAM" id="MobiDB-lite"/>
    </source>
</evidence>
<feature type="region of interest" description="Disordered" evidence="1">
    <location>
        <begin position="80"/>
        <end position="107"/>
    </location>
</feature>
<dbReference type="Proteomes" id="UP001597417">
    <property type="component" value="Unassembled WGS sequence"/>
</dbReference>
<gene>
    <name evidence="2" type="ORF">ACFSXZ_20965</name>
</gene>
<sequence>MVLERAAPWLEEVIAAGHGSPRDGEEPDAAGCGWCPLCAVVSVVRGERPEFAARVLEQARQLIALLRAVLADRWEPEEGVHMPGFQRSPRPPAEERVQHIPVRWQNT</sequence>